<dbReference type="EMBL" id="QFOD01000026">
    <property type="protein sequence ID" value="PZP27946.1"/>
    <property type="molecule type" value="Genomic_DNA"/>
</dbReference>
<gene>
    <name evidence="1" type="ORF">DI603_20805</name>
</gene>
<dbReference type="Proteomes" id="UP000249633">
    <property type="component" value="Unassembled WGS sequence"/>
</dbReference>
<protein>
    <submittedName>
        <fullName evidence="1">Uncharacterized protein</fullName>
    </submittedName>
</protein>
<sequence>MLDAIDQQGKAVDPQQYRLLVDKLNAELREHQAHPALDELLPHFPAAAELYENLQYAHAGLVRTPLELSLSSELAAREALAKMASRD</sequence>
<evidence type="ECO:0000313" key="1">
    <source>
        <dbReference type="EMBL" id="PZP27946.1"/>
    </source>
</evidence>
<proteinExistence type="predicted"/>
<dbReference type="AlphaFoldDB" id="A0A2W5F619"/>
<reference evidence="1 2" key="1">
    <citation type="submission" date="2017-08" db="EMBL/GenBank/DDBJ databases">
        <title>Infants hospitalized years apart are colonized by the same room-sourced microbial strains.</title>
        <authorList>
            <person name="Brooks B."/>
            <person name="Olm M.R."/>
            <person name="Firek B.A."/>
            <person name="Baker R."/>
            <person name="Thomas B.C."/>
            <person name="Morowitz M.J."/>
            <person name="Banfield J.F."/>
        </authorList>
    </citation>
    <scope>NUCLEOTIDE SEQUENCE [LARGE SCALE GENOMIC DNA]</scope>
    <source>
        <strain evidence="1">S2_012_000_R2_81</strain>
    </source>
</reference>
<comment type="caution">
    <text evidence="1">The sequence shown here is derived from an EMBL/GenBank/DDBJ whole genome shotgun (WGS) entry which is preliminary data.</text>
</comment>
<name>A0A2W5F619_9BURK</name>
<accession>A0A2W5F619</accession>
<organism evidence="1 2">
    <name type="scientific">Roseateles depolymerans</name>
    <dbReference type="NCBI Taxonomy" id="76731"/>
    <lineage>
        <taxon>Bacteria</taxon>
        <taxon>Pseudomonadati</taxon>
        <taxon>Pseudomonadota</taxon>
        <taxon>Betaproteobacteria</taxon>
        <taxon>Burkholderiales</taxon>
        <taxon>Sphaerotilaceae</taxon>
        <taxon>Roseateles</taxon>
    </lineage>
</organism>
<evidence type="ECO:0000313" key="2">
    <source>
        <dbReference type="Proteomes" id="UP000249633"/>
    </source>
</evidence>